<name>A0A820D3H8_9BILA</name>
<sequence>MTGTEGIAIVIAKLEFPQASVPWKSDSTEPSNTTHRPGDTTTTMISTTTVTTANDNMTTVYVPLVAQCAAAACYNFVPCSINNTNCACYSIGTGGGICGLNVPCAGVIPCNNETLTCDDSQP</sequence>
<comment type="caution">
    <text evidence="3">The sequence shown here is derived from an EMBL/GenBank/DDBJ whole genome shotgun (WGS) entry which is preliminary data.</text>
</comment>
<feature type="region of interest" description="Disordered" evidence="1">
    <location>
        <begin position="22"/>
        <end position="41"/>
    </location>
</feature>
<dbReference type="AlphaFoldDB" id="A0A820D3H8"/>
<accession>A0A820D3H8</accession>
<evidence type="ECO:0000313" key="2">
    <source>
        <dbReference type="EMBL" id="CAF4156058.1"/>
    </source>
</evidence>
<organism evidence="3 4">
    <name type="scientific">Adineta steineri</name>
    <dbReference type="NCBI Taxonomy" id="433720"/>
    <lineage>
        <taxon>Eukaryota</taxon>
        <taxon>Metazoa</taxon>
        <taxon>Spiralia</taxon>
        <taxon>Gnathifera</taxon>
        <taxon>Rotifera</taxon>
        <taxon>Eurotatoria</taxon>
        <taxon>Bdelloidea</taxon>
        <taxon>Adinetida</taxon>
        <taxon>Adinetidae</taxon>
        <taxon>Adineta</taxon>
    </lineage>
</organism>
<dbReference type="Proteomes" id="UP000663844">
    <property type="component" value="Unassembled WGS sequence"/>
</dbReference>
<proteinExistence type="predicted"/>
<dbReference type="Proteomes" id="UP000663881">
    <property type="component" value="Unassembled WGS sequence"/>
</dbReference>
<dbReference type="EMBL" id="CAJOAY010010902">
    <property type="protein sequence ID" value="CAF4228621.1"/>
    <property type="molecule type" value="Genomic_DNA"/>
</dbReference>
<dbReference type="EMBL" id="CAJOAZ010007179">
    <property type="protein sequence ID" value="CAF4156058.1"/>
    <property type="molecule type" value="Genomic_DNA"/>
</dbReference>
<evidence type="ECO:0000256" key="1">
    <source>
        <dbReference type="SAM" id="MobiDB-lite"/>
    </source>
</evidence>
<gene>
    <name evidence="3" type="ORF">OKA104_LOCUS42433</name>
    <name evidence="2" type="ORF">OXD698_LOCUS38340</name>
</gene>
<protein>
    <submittedName>
        <fullName evidence="3">Uncharacterized protein</fullName>
    </submittedName>
</protein>
<evidence type="ECO:0000313" key="4">
    <source>
        <dbReference type="Proteomes" id="UP000663881"/>
    </source>
</evidence>
<evidence type="ECO:0000313" key="3">
    <source>
        <dbReference type="EMBL" id="CAF4228621.1"/>
    </source>
</evidence>
<feature type="non-terminal residue" evidence="3">
    <location>
        <position position="1"/>
    </location>
</feature>
<reference evidence="3" key="1">
    <citation type="submission" date="2021-02" db="EMBL/GenBank/DDBJ databases">
        <authorList>
            <person name="Nowell W R."/>
        </authorList>
    </citation>
    <scope>NUCLEOTIDE SEQUENCE</scope>
</reference>